<comment type="similarity">
    <text evidence="1">Belongs to the UDP-glycosyltransferase family.</text>
</comment>
<accession>A0AAV5K3H5</accession>
<name>A0AAV5K3H5_9ROSI</name>
<dbReference type="CDD" id="cd03784">
    <property type="entry name" value="GT1_Gtf-like"/>
    <property type="match status" value="1"/>
</dbReference>
<dbReference type="Gene3D" id="3.40.50.2000">
    <property type="entry name" value="Glycogen Phosphorylase B"/>
    <property type="match status" value="3"/>
</dbReference>
<keyword evidence="5" id="KW-1185">Reference proteome</keyword>
<evidence type="ECO:0000256" key="2">
    <source>
        <dbReference type="ARBA" id="ARBA00022676"/>
    </source>
</evidence>
<dbReference type="AlphaFoldDB" id="A0AAV5K3H5"/>
<sequence>MAQPHVLVVTFPAQGHTNPALQFAKRLINLGVRVTFMTSISAINHINKSSLVEGLSYAGFSDGNDDSSKPEHDFNKLIYETERCGSVSLREFIAARVVPLLSSHDLPSFLLPSTPFHSIMDTVRRQVGLLDEQTKPKVLVNTFDAVEPKALNAIQNYNLVGIAPLIPSAFLDGKNPSHTSFGACMAVLEKPRIKEIARALIDTGFPFLWVMRESGEGEKEEEKLSCKEELEKQGMIVPWRSQVEVLSHPSIGCFLTHCGWNSTLESLASGVPIVHFLNGQTKGRIQSLYKTCGRQE</sequence>
<organism evidence="4 5">
    <name type="scientific">Rubroshorea leprosula</name>
    <dbReference type="NCBI Taxonomy" id="152421"/>
    <lineage>
        <taxon>Eukaryota</taxon>
        <taxon>Viridiplantae</taxon>
        <taxon>Streptophyta</taxon>
        <taxon>Embryophyta</taxon>
        <taxon>Tracheophyta</taxon>
        <taxon>Spermatophyta</taxon>
        <taxon>Magnoliopsida</taxon>
        <taxon>eudicotyledons</taxon>
        <taxon>Gunneridae</taxon>
        <taxon>Pentapetalae</taxon>
        <taxon>rosids</taxon>
        <taxon>malvids</taxon>
        <taxon>Malvales</taxon>
        <taxon>Dipterocarpaceae</taxon>
        <taxon>Rubroshorea</taxon>
    </lineage>
</organism>
<dbReference type="SUPFAM" id="SSF53756">
    <property type="entry name" value="UDP-Glycosyltransferase/glycogen phosphorylase"/>
    <property type="match status" value="1"/>
</dbReference>
<proteinExistence type="inferred from homology"/>
<dbReference type="InterPro" id="IPR002213">
    <property type="entry name" value="UDP_glucos_trans"/>
</dbReference>
<reference evidence="4 5" key="1">
    <citation type="journal article" date="2021" name="Commun. Biol.">
        <title>The genome of Shorea leprosula (Dipterocarpaceae) highlights the ecological relevance of drought in aseasonal tropical rainforests.</title>
        <authorList>
            <person name="Ng K.K.S."/>
            <person name="Kobayashi M.J."/>
            <person name="Fawcett J.A."/>
            <person name="Hatakeyama M."/>
            <person name="Paape T."/>
            <person name="Ng C.H."/>
            <person name="Ang C.C."/>
            <person name="Tnah L.H."/>
            <person name="Lee C.T."/>
            <person name="Nishiyama T."/>
            <person name="Sese J."/>
            <person name="O'Brien M.J."/>
            <person name="Copetti D."/>
            <person name="Mohd Noor M.I."/>
            <person name="Ong R.C."/>
            <person name="Putra M."/>
            <person name="Sireger I.Z."/>
            <person name="Indrioko S."/>
            <person name="Kosugi Y."/>
            <person name="Izuno A."/>
            <person name="Isagi Y."/>
            <person name="Lee S.L."/>
            <person name="Shimizu K.K."/>
        </authorList>
    </citation>
    <scope>NUCLEOTIDE SEQUENCE [LARGE SCALE GENOMIC DNA]</scope>
    <source>
        <strain evidence="4">214</strain>
    </source>
</reference>
<dbReference type="PANTHER" id="PTHR11926">
    <property type="entry name" value="GLUCOSYL/GLUCURONOSYL TRANSFERASES"/>
    <property type="match status" value="1"/>
</dbReference>
<evidence type="ECO:0000256" key="1">
    <source>
        <dbReference type="ARBA" id="ARBA00009995"/>
    </source>
</evidence>
<dbReference type="Proteomes" id="UP001054252">
    <property type="component" value="Unassembled WGS sequence"/>
</dbReference>
<dbReference type="GO" id="GO:0080044">
    <property type="term" value="F:quercetin 7-O-glucosyltransferase activity"/>
    <property type="evidence" value="ECO:0007669"/>
    <property type="project" value="TreeGrafter"/>
</dbReference>
<dbReference type="PANTHER" id="PTHR11926:SF1546">
    <property type="entry name" value="GLYCOSYLTRANSFERASE"/>
    <property type="match status" value="1"/>
</dbReference>
<evidence type="ECO:0000313" key="5">
    <source>
        <dbReference type="Proteomes" id="UP001054252"/>
    </source>
</evidence>
<gene>
    <name evidence="4" type="ORF">SLEP1_g28463</name>
</gene>
<keyword evidence="2" id="KW-0328">Glycosyltransferase</keyword>
<dbReference type="Pfam" id="PF00201">
    <property type="entry name" value="UDPGT"/>
    <property type="match status" value="1"/>
</dbReference>
<evidence type="ECO:0000256" key="3">
    <source>
        <dbReference type="ARBA" id="ARBA00022679"/>
    </source>
</evidence>
<keyword evidence="3" id="KW-0808">Transferase</keyword>
<comment type="caution">
    <text evidence="4">The sequence shown here is derived from an EMBL/GenBank/DDBJ whole genome shotgun (WGS) entry which is preliminary data.</text>
</comment>
<evidence type="ECO:0000313" key="4">
    <source>
        <dbReference type="EMBL" id="GKV18033.1"/>
    </source>
</evidence>
<protein>
    <submittedName>
        <fullName evidence="4">Uncharacterized protein</fullName>
    </submittedName>
</protein>
<dbReference type="EMBL" id="BPVZ01000049">
    <property type="protein sequence ID" value="GKV18033.1"/>
    <property type="molecule type" value="Genomic_DNA"/>
</dbReference>
<dbReference type="GO" id="GO:0080043">
    <property type="term" value="F:quercetin 3-O-glucosyltransferase activity"/>
    <property type="evidence" value="ECO:0007669"/>
    <property type="project" value="TreeGrafter"/>
</dbReference>